<name>A0A918KJ20_9ACTN</name>
<feature type="region of interest" description="Disordered" evidence="1">
    <location>
        <begin position="112"/>
        <end position="136"/>
    </location>
</feature>
<dbReference type="Proteomes" id="UP000619244">
    <property type="component" value="Unassembled WGS sequence"/>
</dbReference>
<feature type="transmembrane region" description="Helical" evidence="2">
    <location>
        <begin position="184"/>
        <end position="207"/>
    </location>
</feature>
<protein>
    <submittedName>
        <fullName evidence="3">Uncharacterized protein</fullName>
    </submittedName>
</protein>
<gene>
    <name evidence="3" type="ORF">GCM10010358_20150</name>
</gene>
<evidence type="ECO:0000256" key="2">
    <source>
        <dbReference type="SAM" id="Phobius"/>
    </source>
</evidence>
<feature type="transmembrane region" description="Helical" evidence="2">
    <location>
        <begin position="80"/>
        <end position="104"/>
    </location>
</feature>
<evidence type="ECO:0000313" key="4">
    <source>
        <dbReference type="Proteomes" id="UP000619244"/>
    </source>
</evidence>
<keyword evidence="2" id="KW-0812">Transmembrane</keyword>
<dbReference type="AlphaFoldDB" id="A0A918KJ20"/>
<feature type="transmembrane region" description="Helical" evidence="2">
    <location>
        <begin position="156"/>
        <end position="177"/>
    </location>
</feature>
<dbReference type="EMBL" id="BMVU01000005">
    <property type="protein sequence ID" value="GGX65719.1"/>
    <property type="molecule type" value="Genomic_DNA"/>
</dbReference>
<reference evidence="3" key="1">
    <citation type="journal article" date="2014" name="Int. J. Syst. Evol. Microbiol.">
        <title>Complete genome sequence of Corynebacterium casei LMG S-19264T (=DSM 44701T), isolated from a smear-ripened cheese.</title>
        <authorList>
            <consortium name="US DOE Joint Genome Institute (JGI-PGF)"/>
            <person name="Walter F."/>
            <person name="Albersmeier A."/>
            <person name="Kalinowski J."/>
            <person name="Ruckert C."/>
        </authorList>
    </citation>
    <scope>NUCLEOTIDE SEQUENCE</scope>
    <source>
        <strain evidence="3">JCM 4790</strain>
    </source>
</reference>
<evidence type="ECO:0000256" key="1">
    <source>
        <dbReference type="SAM" id="MobiDB-lite"/>
    </source>
</evidence>
<proteinExistence type="predicted"/>
<sequence length="251" mass="26318">MPHASRPFRLPRLHRLLKLATGNRAARGYLAVLAASVLAVFLFPEGGLDLIPLLLTAPLSFLAVVLPFGPGTEGGTAVEALAVGSWVAWLLVCALVNAAMLGGLTKGSVTATPPDVRASRPHVPHPSWREGADTARSAAPRPRGVRTLLAPAVDNWLARGYLAVVVASLGFFLYAAYLSQDPGFAGIWPLVTTAPLGIVASVLAAPVDWVPSFSWLSPLVFTTGTALSGLLNAVLIGRLAHRIRREPHAAA</sequence>
<accession>A0A918KJ20</accession>
<dbReference type="RefSeq" id="WP_190189825.1">
    <property type="nucleotide sequence ID" value="NZ_BMVU01000005.1"/>
</dbReference>
<evidence type="ECO:0000313" key="3">
    <source>
        <dbReference type="EMBL" id="GGX65719.1"/>
    </source>
</evidence>
<feature type="transmembrane region" description="Helical" evidence="2">
    <location>
        <begin position="25"/>
        <end position="44"/>
    </location>
</feature>
<feature type="transmembrane region" description="Helical" evidence="2">
    <location>
        <begin position="213"/>
        <end position="235"/>
    </location>
</feature>
<dbReference type="Pfam" id="PF25637">
    <property type="entry name" value="DUF7942"/>
    <property type="match status" value="2"/>
</dbReference>
<keyword evidence="2" id="KW-1133">Transmembrane helix</keyword>
<feature type="transmembrane region" description="Helical" evidence="2">
    <location>
        <begin position="50"/>
        <end position="68"/>
    </location>
</feature>
<keyword evidence="4" id="KW-1185">Reference proteome</keyword>
<organism evidence="3 4">
    <name type="scientific">Streptomyces minutiscleroticus</name>
    <dbReference type="NCBI Taxonomy" id="68238"/>
    <lineage>
        <taxon>Bacteria</taxon>
        <taxon>Bacillati</taxon>
        <taxon>Actinomycetota</taxon>
        <taxon>Actinomycetes</taxon>
        <taxon>Kitasatosporales</taxon>
        <taxon>Streptomycetaceae</taxon>
        <taxon>Streptomyces</taxon>
    </lineage>
</organism>
<dbReference type="NCBIfam" id="NF046119">
    <property type="entry name" value="memb_SCO4225"/>
    <property type="match status" value="2"/>
</dbReference>
<comment type="caution">
    <text evidence="3">The sequence shown here is derived from an EMBL/GenBank/DDBJ whole genome shotgun (WGS) entry which is preliminary data.</text>
</comment>
<keyword evidence="2" id="KW-0472">Membrane</keyword>
<dbReference type="InterPro" id="IPR057702">
    <property type="entry name" value="DUF7942"/>
</dbReference>
<reference evidence="3" key="2">
    <citation type="submission" date="2020-09" db="EMBL/GenBank/DDBJ databases">
        <authorList>
            <person name="Sun Q."/>
            <person name="Ohkuma M."/>
        </authorList>
    </citation>
    <scope>NUCLEOTIDE SEQUENCE</scope>
    <source>
        <strain evidence="3">JCM 4790</strain>
    </source>
</reference>